<comment type="caution">
    <text evidence="2">The sequence shown here is derived from an EMBL/GenBank/DDBJ whole genome shotgun (WGS) entry which is preliminary data.</text>
</comment>
<dbReference type="InterPro" id="IPR009030">
    <property type="entry name" value="Growth_fac_rcpt_cys_sf"/>
</dbReference>
<feature type="signal peptide" evidence="1">
    <location>
        <begin position="1"/>
        <end position="20"/>
    </location>
</feature>
<gene>
    <name evidence="2" type="ORF">PV327_010690</name>
</gene>
<sequence length="130" mass="14637">MLKFTLSLAMFCVVLYMIDAKPAEDCRGENKYGVICNELLNRNHPCPEGYIRMSNNECREVISENYKCPDGYTRISTGDSLLDENHQCPEGYIRISNSECRKVLSKDYECPEGYARLGTGGCYPVSANGK</sequence>
<dbReference type="Proteomes" id="UP001168972">
    <property type="component" value="Unassembled WGS sequence"/>
</dbReference>
<dbReference type="AlphaFoldDB" id="A0AA39C7Z2"/>
<evidence type="ECO:0000256" key="1">
    <source>
        <dbReference type="SAM" id="SignalP"/>
    </source>
</evidence>
<evidence type="ECO:0000313" key="3">
    <source>
        <dbReference type="Proteomes" id="UP001168972"/>
    </source>
</evidence>
<proteinExistence type="predicted"/>
<feature type="chain" id="PRO_5041349781" evidence="1">
    <location>
        <begin position="21"/>
        <end position="130"/>
    </location>
</feature>
<keyword evidence="1" id="KW-0732">Signal</keyword>
<name>A0AA39C7Z2_MICHY</name>
<accession>A0AA39C7Z2</accession>
<protein>
    <submittedName>
        <fullName evidence="2">Uncharacterized protein</fullName>
    </submittedName>
</protein>
<dbReference type="SUPFAM" id="SSF57184">
    <property type="entry name" value="Growth factor receptor domain"/>
    <property type="match status" value="1"/>
</dbReference>
<dbReference type="EMBL" id="JAQQBR010001836">
    <property type="protein sequence ID" value="KAK0159594.1"/>
    <property type="molecule type" value="Genomic_DNA"/>
</dbReference>
<reference evidence="2" key="2">
    <citation type="submission" date="2023-03" db="EMBL/GenBank/DDBJ databases">
        <authorList>
            <person name="Inwood S.N."/>
            <person name="Skelly J.G."/>
            <person name="Guhlin J."/>
            <person name="Harrop T.W.R."/>
            <person name="Goldson S.G."/>
            <person name="Dearden P.K."/>
        </authorList>
    </citation>
    <scope>NUCLEOTIDE SEQUENCE</scope>
    <source>
        <strain evidence="2">Lincoln</strain>
        <tissue evidence="2">Whole body</tissue>
    </source>
</reference>
<organism evidence="2 3">
    <name type="scientific">Microctonus hyperodae</name>
    <name type="common">Parasitoid wasp</name>
    <dbReference type="NCBI Taxonomy" id="165561"/>
    <lineage>
        <taxon>Eukaryota</taxon>
        <taxon>Metazoa</taxon>
        <taxon>Ecdysozoa</taxon>
        <taxon>Arthropoda</taxon>
        <taxon>Hexapoda</taxon>
        <taxon>Insecta</taxon>
        <taxon>Pterygota</taxon>
        <taxon>Neoptera</taxon>
        <taxon>Endopterygota</taxon>
        <taxon>Hymenoptera</taxon>
        <taxon>Apocrita</taxon>
        <taxon>Ichneumonoidea</taxon>
        <taxon>Braconidae</taxon>
        <taxon>Euphorinae</taxon>
        <taxon>Microctonus</taxon>
    </lineage>
</organism>
<evidence type="ECO:0000313" key="2">
    <source>
        <dbReference type="EMBL" id="KAK0159594.1"/>
    </source>
</evidence>
<keyword evidence="3" id="KW-1185">Reference proteome</keyword>
<reference evidence="2" key="1">
    <citation type="journal article" date="2023" name="bioRxiv">
        <title>Scaffold-level genome assemblies of two parasitoid biocontrol wasps reveal the parthenogenesis mechanism and an associated novel virus.</title>
        <authorList>
            <person name="Inwood S."/>
            <person name="Skelly J."/>
            <person name="Guhlin J."/>
            <person name="Harrop T."/>
            <person name="Goldson S."/>
            <person name="Dearden P."/>
        </authorList>
    </citation>
    <scope>NUCLEOTIDE SEQUENCE</scope>
    <source>
        <strain evidence="2">Lincoln</strain>
        <tissue evidence="2">Whole body</tissue>
    </source>
</reference>